<reference evidence="10 11" key="1">
    <citation type="submission" date="2009-08" db="EMBL/GenBank/DDBJ databases">
        <title>The Genome Sequence of Spizellomyces punctatus strain DAOM BR117.</title>
        <authorList>
            <consortium name="The Broad Institute Genome Sequencing Platform"/>
            <person name="Russ C."/>
            <person name="Cuomo C."/>
            <person name="Shea T."/>
            <person name="Young S.K."/>
            <person name="Zeng Q."/>
            <person name="Koehrsen M."/>
            <person name="Haas B."/>
            <person name="Borodovsky M."/>
            <person name="Guigo R."/>
            <person name="Alvarado L."/>
            <person name="Berlin A."/>
            <person name="Bochicchio J."/>
            <person name="Borenstein D."/>
            <person name="Chapman S."/>
            <person name="Chen Z."/>
            <person name="Engels R."/>
            <person name="Freedman E."/>
            <person name="Gellesch M."/>
            <person name="Goldberg J."/>
            <person name="Griggs A."/>
            <person name="Gujja S."/>
            <person name="Heiman D."/>
            <person name="Hepburn T."/>
            <person name="Howarth C."/>
            <person name="Jen D."/>
            <person name="Larson L."/>
            <person name="Lewis B."/>
            <person name="Mehta T."/>
            <person name="Park D."/>
            <person name="Pearson M."/>
            <person name="Roberts A."/>
            <person name="Saif S."/>
            <person name="Shenoy N."/>
            <person name="Sisk P."/>
            <person name="Stolte C."/>
            <person name="Sykes S."/>
            <person name="Thomson T."/>
            <person name="Walk T."/>
            <person name="White J."/>
            <person name="Yandava C."/>
            <person name="Burger G."/>
            <person name="Gray M.W."/>
            <person name="Holland P.W.H."/>
            <person name="King N."/>
            <person name="Lang F.B.F."/>
            <person name="Roger A.J."/>
            <person name="Ruiz-Trillo I."/>
            <person name="Lander E."/>
            <person name="Nusbaum C."/>
        </authorList>
    </citation>
    <scope>NUCLEOTIDE SEQUENCE [LARGE SCALE GENOMIC DNA]</scope>
    <source>
        <strain evidence="10 11">DAOM BR117</strain>
    </source>
</reference>
<keyword evidence="3 7" id="KW-1133">Transmembrane helix</keyword>
<dbReference type="PANTHER" id="PTHR47804:SF3">
    <property type="entry name" value="PROTEIN BRE4"/>
    <property type="match status" value="1"/>
</dbReference>
<dbReference type="InterPro" id="IPR052430">
    <property type="entry name" value="IVT-Associated"/>
</dbReference>
<dbReference type="Pfam" id="PF13515">
    <property type="entry name" value="FUSC_2"/>
    <property type="match status" value="1"/>
</dbReference>
<evidence type="ECO:0000256" key="1">
    <source>
        <dbReference type="ARBA" id="ARBA00004141"/>
    </source>
</evidence>
<evidence type="ECO:0000256" key="2">
    <source>
        <dbReference type="ARBA" id="ARBA00022692"/>
    </source>
</evidence>
<keyword evidence="11" id="KW-1185">Reference proteome</keyword>
<dbReference type="Proteomes" id="UP000053201">
    <property type="component" value="Unassembled WGS sequence"/>
</dbReference>
<feature type="transmembrane region" description="Helical" evidence="7">
    <location>
        <begin position="1077"/>
        <end position="1098"/>
    </location>
</feature>
<feature type="transmembrane region" description="Helical" evidence="7">
    <location>
        <begin position="858"/>
        <end position="877"/>
    </location>
</feature>
<evidence type="ECO:0000256" key="5">
    <source>
        <dbReference type="SAM" id="Coils"/>
    </source>
</evidence>
<dbReference type="AlphaFoldDB" id="A0A0L0HTC6"/>
<evidence type="ECO:0000259" key="8">
    <source>
        <dbReference type="Pfam" id="PF10337"/>
    </source>
</evidence>
<evidence type="ECO:0000313" key="10">
    <source>
        <dbReference type="EMBL" id="KND04150.1"/>
    </source>
</evidence>
<dbReference type="STRING" id="645134.A0A0L0HTC6"/>
<feature type="transmembrane region" description="Helical" evidence="7">
    <location>
        <begin position="174"/>
        <end position="198"/>
    </location>
</feature>
<evidence type="ECO:0000256" key="6">
    <source>
        <dbReference type="SAM" id="MobiDB-lite"/>
    </source>
</evidence>
<feature type="transmembrane region" description="Helical" evidence="7">
    <location>
        <begin position="237"/>
        <end position="257"/>
    </location>
</feature>
<dbReference type="Pfam" id="PF10337">
    <property type="entry name" value="ArAE_2_N"/>
    <property type="match status" value="1"/>
</dbReference>
<dbReference type="GO" id="GO:0016020">
    <property type="term" value="C:membrane"/>
    <property type="evidence" value="ECO:0007669"/>
    <property type="project" value="UniProtKB-SubCell"/>
</dbReference>
<feature type="compositionally biased region" description="Basic and acidic residues" evidence="6">
    <location>
        <begin position="1"/>
        <end position="11"/>
    </location>
</feature>
<dbReference type="EMBL" id="KQ257451">
    <property type="protein sequence ID" value="KND04150.1"/>
    <property type="molecule type" value="Genomic_DNA"/>
</dbReference>
<feature type="compositionally biased region" description="Low complexity" evidence="6">
    <location>
        <begin position="958"/>
        <end position="972"/>
    </location>
</feature>
<sequence>MPVQPVRHDEIILPMPGPVTSAANSQGSSTQEVCGSNHNLNSQSSNQSIPENGEADDIVLELGNPRTTWSRRREEEKSHTRRGERSTAEQKNSLPAVGTLWRRWTNRVWEPIRRYLSWEIFQRCTKAVIAFYVASLFVLIDPIAIAFGSGVYLTPFATLFFPPVKTIGAILETVLVGAVGVMFGAAVSLAALASATAYNSSRPEQEKEPVGGFLIQLLFLIVGVFCLGYVRATYPRLNNATLTSIMVMVFPLTTNIYSREVVAASVWNIVKPFMAGAGICLVVDITVFPEFSGRVLRSSIQRTVEETRDLLDLLVKAFLLTDTENPIPMDEILAKQANVRSAILRTKAARRECRYEVTYDRYSPDDYKVIVQPLQEMMKYLSGMVACMKIEKALVEMEDEAAGKEKRSKVMEKLKQRMEQDLEEQARRHRSVRAEHDLLNQRYNEARNNLSVTSINNLTVSSIRSLRSLKAASVDLQDEIAEGHQVQVIGREITGGMFGGSKKLFKKYLASVRSSLHILSRACSDCMDQSAAYMLRVNEETKHDTIVGRTTDTVKRSSMMLATRLGSFAGGLGGLESLESSTGEIPMVEQHSLPSDTSITRLKKSITTFEEIQWSVMERVSHQIDPLSSPSMSSLTDADITIQHWNAANLFREEYFLAFFFIFNMREAMAKVVRFAEAVDALRTKREVKQKFWMPKMKLRTWLKGDGIVWKDYEDGQARDIPLYTEGKETFIAPGWVGRFRWNLWNALQRSANHAVKFGVKMAIATTALAWPAYVWPDWWTWFRGSWALVTMIIVLSPTVGGSNAFGLYRIIGTIFGALWGYVTWIISPRNPYSISVMTIIFAYPCWYIYITTPHSRLGTTALLTYNVVVMTAYFTYYDPEHGDSVSLLAWKRMATITIGVLTALIVTSYVWPFVARIELRKGVSKSVYLMGILYSRLAVFIADEAGVYMHDHDKQQPADSPTAPTAHTATPSHYLLSKHQKERLYVRSLERKLTKSIAYHLELLELTPNEPRLKGPFPYDVYKEMLWCVQNLVDRMGNVRRIVDGEYESAFVDGGVGQDGFGEFVRREIIWPVEKYRMDMFAAILLFFHVIAGSLLAKTPLPAFVPAARAARLRLFSKIRTLPALRDPSLTARKEEKSHWINFMAYACATEDLIEELEKLAGLVKRVFGQGRLGEGLGNVVVAG</sequence>
<protein>
    <submittedName>
        <fullName evidence="10">Uncharacterized protein</fullName>
    </submittedName>
</protein>
<dbReference type="OrthoDB" id="68611at2759"/>
<name>A0A0L0HTC6_SPIPD</name>
<keyword evidence="4 7" id="KW-0472">Membrane</keyword>
<dbReference type="GeneID" id="27685237"/>
<feature type="transmembrane region" description="Helical" evidence="7">
    <location>
        <begin position="269"/>
        <end position="288"/>
    </location>
</feature>
<dbReference type="InterPro" id="IPR023244">
    <property type="entry name" value="Brefeldin_A-sensitivity_4"/>
</dbReference>
<evidence type="ECO:0000256" key="7">
    <source>
        <dbReference type="SAM" id="Phobius"/>
    </source>
</evidence>
<feature type="domain" description="Integral membrane bound transporter" evidence="9">
    <location>
        <begin position="773"/>
        <end position="907"/>
    </location>
</feature>
<feature type="transmembrane region" description="Helical" evidence="7">
    <location>
        <begin position="210"/>
        <end position="230"/>
    </location>
</feature>
<evidence type="ECO:0000256" key="3">
    <source>
        <dbReference type="ARBA" id="ARBA00022989"/>
    </source>
</evidence>
<feature type="region of interest" description="Disordered" evidence="6">
    <location>
        <begin position="953"/>
        <end position="972"/>
    </location>
</feature>
<dbReference type="FunCoup" id="A0A0L0HTC6">
    <property type="interactions" value="16"/>
</dbReference>
<keyword evidence="5" id="KW-0175">Coiled coil</keyword>
<feature type="coiled-coil region" evidence="5">
    <location>
        <begin position="387"/>
        <end position="449"/>
    </location>
</feature>
<feature type="transmembrane region" description="Helical" evidence="7">
    <location>
        <begin position="129"/>
        <end position="153"/>
    </location>
</feature>
<dbReference type="RefSeq" id="XP_016612189.1">
    <property type="nucleotide sequence ID" value="XM_016749902.1"/>
</dbReference>
<feature type="compositionally biased region" description="Basic and acidic residues" evidence="6">
    <location>
        <begin position="71"/>
        <end position="88"/>
    </location>
</feature>
<feature type="transmembrane region" description="Helical" evidence="7">
    <location>
        <begin position="897"/>
        <end position="916"/>
    </location>
</feature>
<dbReference type="InterPro" id="IPR018823">
    <property type="entry name" value="ArAE_2_N"/>
</dbReference>
<dbReference type="PRINTS" id="PR02047">
    <property type="entry name" value="BREFELDNASP4"/>
</dbReference>
<dbReference type="OMA" id="TDHEPRF"/>
<feature type="compositionally biased region" description="Low complexity" evidence="6">
    <location>
        <begin position="36"/>
        <end position="48"/>
    </location>
</feature>
<dbReference type="PANTHER" id="PTHR47804">
    <property type="entry name" value="60S RIBOSOMAL PROTEIN L19"/>
    <property type="match status" value="1"/>
</dbReference>
<dbReference type="InParanoid" id="A0A0L0HTC6"/>
<feature type="transmembrane region" description="Helical" evidence="7">
    <location>
        <begin position="782"/>
        <end position="801"/>
    </location>
</feature>
<evidence type="ECO:0000313" key="11">
    <source>
        <dbReference type="Proteomes" id="UP000053201"/>
    </source>
</evidence>
<dbReference type="eggNOG" id="KOG4711">
    <property type="taxonomic scope" value="Eukaryota"/>
</dbReference>
<organism evidence="10 11">
    <name type="scientific">Spizellomyces punctatus (strain DAOM BR117)</name>
    <dbReference type="NCBI Taxonomy" id="645134"/>
    <lineage>
        <taxon>Eukaryota</taxon>
        <taxon>Fungi</taxon>
        <taxon>Fungi incertae sedis</taxon>
        <taxon>Chytridiomycota</taxon>
        <taxon>Chytridiomycota incertae sedis</taxon>
        <taxon>Chytridiomycetes</taxon>
        <taxon>Spizellomycetales</taxon>
        <taxon>Spizellomycetaceae</taxon>
        <taxon>Spizellomyces</taxon>
    </lineage>
</organism>
<keyword evidence="2 7" id="KW-0812">Transmembrane</keyword>
<feature type="compositionally biased region" description="Polar residues" evidence="6">
    <location>
        <begin position="21"/>
        <end position="34"/>
    </location>
</feature>
<gene>
    <name evidence="10" type="ORF">SPPG_01585</name>
</gene>
<dbReference type="VEuPathDB" id="FungiDB:SPPG_01585"/>
<feature type="transmembrane region" description="Helical" evidence="7">
    <location>
        <begin position="833"/>
        <end position="851"/>
    </location>
</feature>
<comment type="subcellular location">
    <subcellularLocation>
        <location evidence="1">Membrane</location>
        <topology evidence="1">Multi-pass membrane protein</topology>
    </subcellularLocation>
</comment>
<feature type="transmembrane region" description="Helical" evidence="7">
    <location>
        <begin position="808"/>
        <end position="827"/>
    </location>
</feature>
<evidence type="ECO:0000256" key="4">
    <source>
        <dbReference type="ARBA" id="ARBA00023136"/>
    </source>
</evidence>
<proteinExistence type="predicted"/>
<dbReference type="InterPro" id="IPR049453">
    <property type="entry name" value="Memb_transporter_dom"/>
</dbReference>
<evidence type="ECO:0000259" key="9">
    <source>
        <dbReference type="Pfam" id="PF13515"/>
    </source>
</evidence>
<accession>A0A0L0HTC6</accession>
<feature type="region of interest" description="Disordered" evidence="6">
    <location>
        <begin position="1"/>
        <end position="91"/>
    </location>
</feature>
<feature type="domain" description="Putative ER transporter 6TM N-terminal" evidence="8">
    <location>
        <begin position="215"/>
        <end position="431"/>
    </location>
</feature>